<keyword evidence="1" id="KW-0732">Signal</keyword>
<evidence type="ECO:0000313" key="2">
    <source>
        <dbReference type="EMBL" id="KAF2279305.1"/>
    </source>
</evidence>
<keyword evidence="3" id="KW-1185">Reference proteome</keyword>
<proteinExistence type="predicted"/>
<dbReference type="RefSeq" id="XP_033656844.1">
    <property type="nucleotide sequence ID" value="XM_033797683.1"/>
</dbReference>
<evidence type="ECO:0000313" key="3">
    <source>
        <dbReference type="Proteomes" id="UP000800097"/>
    </source>
</evidence>
<dbReference type="PROSITE" id="PS51257">
    <property type="entry name" value="PROKAR_LIPOPROTEIN"/>
    <property type="match status" value="1"/>
</dbReference>
<organism evidence="2 3">
    <name type="scientific">Westerdykella ornata</name>
    <dbReference type="NCBI Taxonomy" id="318751"/>
    <lineage>
        <taxon>Eukaryota</taxon>
        <taxon>Fungi</taxon>
        <taxon>Dikarya</taxon>
        <taxon>Ascomycota</taxon>
        <taxon>Pezizomycotina</taxon>
        <taxon>Dothideomycetes</taxon>
        <taxon>Pleosporomycetidae</taxon>
        <taxon>Pleosporales</taxon>
        <taxon>Sporormiaceae</taxon>
        <taxon>Westerdykella</taxon>
    </lineage>
</organism>
<feature type="signal peptide" evidence="1">
    <location>
        <begin position="1"/>
        <end position="19"/>
    </location>
</feature>
<name>A0A6A6JSR4_WESOR</name>
<accession>A0A6A6JSR4</accession>
<dbReference type="OrthoDB" id="10448986at2759"/>
<dbReference type="Proteomes" id="UP000800097">
    <property type="component" value="Unassembled WGS sequence"/>
</dbReference>
<feature type="chain" id="PRO_5025688859" evidence="1">
    <location>
        <begin position="20"/>
        <end position="96"/>
    </location>
</feature>
<reference evidence="2" key="1">
    <citation type="journal article" date="2020" name="Stud. Mycol.">
        <title>101 Dothideomycetes genomes: a test case for predicting lifestyles and emergence of pathogens.</title>
        <authorList>
            <person name="Haridas S."/>
            <person name="Albert R."/>
            <person name="Binder M."/>
            <person name="Bloem J."/>
            <person name="Labutti K."/>
            <person name="Salamov A."/>
            <person name="Andreopoulos B."/>
            <person name="Baker S."/>
            <person name="Barry K."/>
            <person name="Bills G."/>
            <person name="Bluhm B."/>
            <person name="Cannon C."/>
            <person name="Castanera R."/>
            <person name="Culley D."/>
            <person name="Daum C."/>
            <person name="Ezra D."/>
            <person name="Gonzalez J."/>
            <person name="Henrissat B."/>
            <person name="Kuo A."/>
            <person name="Liang C."/>
            <person name="Lipzen A."/>
            <person name="Lutzoni F."/>
            <person name="Magnuson J."/>
            <person name="Mondo S."/>
            <person name="Nolan M."/>
            <person name="Ohm R."/>
            <person name="Pangilinan J."/>
            <person name="Park H.-J."/>
            <person name="Ramirez L."/>
            <person name="Alfaro M."/>
            <person name="Sun H."/>
            <person name="Tritt A."/>
            <person name="Yoshinaga Y."/>
            <person name="Zwiers L.-H."/>
            <person name="Turgeon B."/>
            <person name="Goodwin S."/>
            <person name="Spatafora J."/>
            <person name="Crous P."/>
            <person name="Grigoriev I."/>
        </authorList>
    </citation>
    <scope>NUCLEOTIDE SEQUENCE</scope>
    <source>
        <strain evidence="2">CBS 379.55</strain>
    </source>
</reference>
<sequence length="96" mass="10046">MRLQQLALYLTTFLAACHALPNNAEAPEEPEAFKKTLDARAVGGNCNFTGVCLGPVGNDVGECIGESMSRCCHESSFCSRAGNACEMSGSNPALCS</sequence>
<dbReference type="AlphaFoldDB" id="A0A6A6JSR4"/>
<dbReference type="EMBL" id="ML986486">
    <property type="protein sequence ID" value="KAF2279305.1"/>
    <property type="molecule type" value="Genomic_DNA"/>
</dbReference>
<dbReference type="GeneID" id="54550858"/>
<gene>
    <name evidence="2" type="ORF">EI97DRAFT_430400</name>
</gene>
<protein>
    <submittedName>
        <fullName evidence="2">Uncharacterized protein</fullName>
    </submittedName>
</protein>
<evidence type="ECO:0000256" key="1">
    <source>
        <dbReference type="SAM" id="SignalP"/>
    </source>
</evidence>